<dbReference type="InterPro" id="IPR052145">
    <property type="entry name" value="Mediator/Homeobox_domain"/>
</dbReference>
<organism evidence="2 3">
    <name type="scientific">Physocladia obscura</name>
    <dbReference type="NCBI Taxonomy" id="109957"/>
    <lineage>
        <taxon>Eukaryota</taxon>
        <taxon>Fungi</taxon>
        <taxon>Fungi incertae sedis</taxon>
        <taxon>Chytridiomycota</taxon>
        <taxon>Chytridiomycota incertae sedis</taxon>
        <taxon>Chytridiomycetes</taxon>
        <taxon>Chytridiales</taxon>
        <taxon>Chytriomycetaceae</taxon>
        <taxon>Physocladia</taxon>
    </lineage>
</organism>
<feature type="compositionally biased region" description="Polar residues" evidence="1">
    <location>
        <begin position="474"/>
        <end position="496"/>
    </location>
</feature>
<feature type="region of interest" description="Disordered" evidence="1">
    <location>
        <begin position="473"/>
        <end position="573"/>
    </location>
</feature>
<feature type="compositionally biased region" description="Basic and acidic residues" evidence="1">
    <location>
        <begin position="816"/>
        <end position="828"/>
    </location>
</feature>
<feature type="region of interest" description="Disordered" evidence="1">
    <location>
        <begin position="293"/>
        <end position="370"/>
    </location>
</feature>
<dbReference type="EMBL" id="JADGJH010001982">
    <property type="protein sequence ID" value="KAJ3105859.1"/>
    <property type="molecule type" value="Genomic_DNA"/>
</dbReference>
<evidence type="ECO:0000256" key="1">
    <source>
        <dbReference type="SAM" id="MobiDB-lite"/>
    </source>
</evidence>
<dbReference type="PANTHER" id="PTHR24330">
    <property type="entry name" value="HOMEOBOX PROTEIN BARH-LIKE"/>
    <property type="match status" value="1"/>
</dbReference>
<feature type="compositionally biased region" description="Basic and acidic residues" evidence="1">
    <location>
        <begin position="57"/>
        <end position="76"/>
    </location>
</feature>
<accession>A0AAD5SZM2</accession>
<feature type="compositionally biased region" description="Polar residues" evidence="1">
    <location>
        <begin position="314"/>
        <end position="325"/>
    </location>
</feature>
<evidence type="ECO:0000313" key="2">
    <source>
        <dbReference type="EMBL" id="KAJ3105859.1"/>
    </source>
</evidence>
<feature type="compositionally biased region" description="Low complexity" evidence="1">
    <location>
        <begin position="17"/>
        <end position="35"/>
    </location>
</feature>
<feature type="compositionally biased region" description="Polar residues" evidence="1">
    <location>
        <begin position="102"/>
        <end position="111"/>
    </location>
</feature>
<dbReference type="AlphaFoldDB" id="A0AAD5SZM2"/>
<name>A0AAD5SZM2_9FUNG</name>
<feature type="compositionally biased region" description="Polar residues" evidence="1">
    <location>
        <begin position="179"/>
        <end position="196"/>
    </location>
</feature>
<feature type="compositionally biased region" description="Low complexity" evidence="1">
    <location>
        <begin position="906"/>
        <end position="931"/>
    </location>
</feature>
<comment type="caution">
    <text evidence="2">The sequence shown here is derived from an EMBL/GenBank/DDBJ whole genome shotgun (WGS) entry which is preliminary data.</text>
</comment>
<protein>
    <submittedName>
        <fullName evidence="2">Uncharacterized protein</fullName>
    </submittedName>
</protein>
<feature type="region of interest" description="Disordered" evidence="1">
    <location>
        <begin position="1064"/>
        <end position="1084"/>
    </location>
</feature>
<feature type="compositionally biased region" description="Polar residues" evidence="1">
    <location>
        <begin position="529"/>
        <end position="548"/>
    </location>
</feature>
<feature type="region of interest" description="Disordered" evidence="1">
    <location>
        <begin position="803"/>
        <end position="838"/>
    </location>
</feature>
<sequence>MNSNANLNPPPQKVNRASSSASTAAVAAAVPPAGAKTNLKRTRPALTASLAEAAALAKEKEKEKEKGKDREKDHPQTLHNPLPLPNPLALNDIDKEKDSVWASRSTSSFSLKSWEAKEANFPSSVAKPSLDDLIGPSAWNDDDEMDYSEIPFLGSTDVPTNLPATIDTKNPDNAKDSKPSNSLASPRKQSISSVRSAGSDHSVKTSKNAKDLQQKQQQEQIQLEKRLIISSEPLTINQWNRGNNSTCSATPIPKTTEIGEPNEWPESISNIWTVESDSTHFSDWRTIDKTVQFASEPSSSRRSSRSFNELPVPMQNSTRDSSIQRQNDRNFEITDTSRMHDQYCDSRDQQEESWRRSAPPQPLPQHRAPSPVILKQRPLSALIPVTSANKQSPYLRERPVLVTADDEILSWRRKEAPASGILGGGTHGNNMGRGPSRQRQYNTIEMKTNKTTASPDEQKGAGVVIVNGVDDAASASSKNDGGGNSTSRIGRGSYSSRPDGRRFSESTDDGWNINENRNNSGRGHGGLSNNGSSRDPSIASNLSRSKSNMGFHEQQQQQQQLHPPPPPLWPVEEGESAVDHPIFSNVQNPVILKNNSHTPVVTSVPKPLPTQNNRSQDLHEKKKINDSFSLSHGHGGVYVQMVKPEHANIVSTSGVAVAGGGKKSPVVDAALPFASEIAEADSKIVSPKSDLLSKINTNTKPVKHSSSTSGLKVQDFDAVLDHIKQIMESGSQTATIAAKAIVGTTVAIIDNAVVNAKSSNGISPVLKVEQKKVLNIEQEKLSESESKLKEDVLISLNTAKSINKPENEQQRSVVKSKSDAAETWRKPISDPSPPLLPVLPVIDSKEQIDSPPLSEQVVPATNGKKAGADFETELGRAVLQQQQPQQRQKELPQQVQGKQYQQKLLQQEQKQQQQKPQPQQQQQQIKSPQNLSTPIGTPQLAPAFLSPQTQPQFMLGYQQQYIAHQQLQQQQQFYHQQHQQQQFQLYHQQQVGFAGTVPAASSLSLPSVAAGSLVYPMPPQMWISQSIAHPLKIYGPQLYQAGSVGNSSNGNLFYQQQQQQKQFQQQHQQQLQHQHSPQQNYQQQYQQQQQHQLQILQPHPWSVPSVLPVVSTSRFLKK</sequence>
<evidence type="ECO:0000313" key="3">
    <source>
        <dbReference type="Proteomes" id="UP001211907"/>
    </source>
</evidence>
<proteinExistence type="predicted"/>
<feature type="region of interest" description="Disordered" evidence="1">
    <location>
        <begin position="880"/>
        <end position="899"/>
    </location>
</feature>
<feature type="compositionally biased region" description="Basic and acidic residues" evidence="1">
    <location>
        <begin position="326"/>
        <end position="355"/>
    </location>
</feature>
<feature type="region of interest" description="Disordered" evidence="1">
    <location>
        <begin position="1"/>
        <end position="218"/>
    </location>
</feature>
<feature type="compositionally biased region" description="Basic and acidic residues" evidence="1">
    <location>
        <begin position="169"/>
        <end position="178"/>
    </location>
</feature>
<dbReference type="PANTHER" id="PTHR24330:SF19">
    <property type="entry name" value="MEDIATOR OF RNA POLYMERASE II TRANSCRIPTION SUBUNIT 29"/>
    <property type="match status" value="1"/>
</dbReference>
<reference evidence="2" key="1">
    <citation type="submission" date="2020-05" db="EMBL/GenBank/DDBJ databases">
        <title>Phylogenomic resolution of chytrid fungi.</title>
        <authorList>
            <person name="Stajich J.E."/>
            <person name="Amses K."/>
            <person name="Simmons R."/>
            <person name="Seto K."/>
            <person name="Myers J."/>
            <person name="Bonds A."/>
            <person name="Quandt C.A."/>
            <person name="Barry K."/>
            <person name="Liu P."/>
            <person name="Grigoriev I."/>
            <person name="Longcore J.E."/>
            <person name="James T.Y."/>
        </authorList>
    </citation>
    <scope>NUCLEOTIDE SEQUENCE</scope>
    <source>
        <strain evidence="2">JEL0513</strain>
    </source>
</reference>
<dbReference type="Proteomes" id="UP001211907">
    <property type="component" value="Unassembled WGS sequence"/>
</dbReference>
<feature type="compositionally biased region" description="Polar residues" evidence="1">
    <location>
        <begin position="238"/>
        <end position="249"/>
    </location>
</feature>
<feature type="region of interest" description="Disordered" evidence="1">
    <location>
        <begin position="906"/>
        <end position="943"/>
    </location>
</feature>
<keyword evidence="3" id="KW-1185">Reference proteome</keyword>
<gene>
    <name evidence="2" type="ORF">HK100_003816</name>
</gene>
<feature type="region of interest" description="Disordered" evidence="1">
    <location>
        <begin position="238"/>
        <end position="263"/>
    </location>
</feature>